<feature type="region of interest" description="Disordered" evidence="1">
    <location>
        <begin position="413"/>
        <end position="463"/>
    </location>
</feature>
<dbReference type="SUPFAM" id="SSF52058">
    <property type="entry name" value="L domain-like"/>
    <property type="match status" value="1"/>
</dbReference>
<feature type="compositionally biased region" description="Low complexity" evidence="1">
    <location>
        <begin position="194"/>
        <end position="222"/>
    </location>
</feature>
<keyword evidence="2" id="KW-0812">Transmembrane</keyword>
<organism evidence="3 4">
    <name type="scientific">Seminavis robusta</name>
    <dbReference type="NCBI Taxonomy" id="568900"/>
    <lineage>
        <taxon>Eukaryota</taxon>
        <taxon>Sar</taxon>
        <taxon>Stramenopiles</taxon>
        <taxon>Ochrophyta</taxon>
        <taxon>Bacillariophyta</taxon>
        <taxon>Bacillariophyceae</taxon>
        <taxon>Bacillariophycidae</taxon>
        <taxon>Naviculales</taxon>
        <taxon>Naviculaceae</taxon>
        <taxon>Seminavis</taxon>
    </lineage>
</organism>
<feature type="region of interest" description="Disordered" evidence="1">
    <location>
        <begin position="562"/>
        <end position="601"/>
    </location>
</feature>
<evidence type="ECO:0000313" key="4">
    <source>
        <dbReference type="Proteomes" id="UP001153069"/>
    </source>
</evidence>
<feature type="compositionally biased region" description="Polar residues" evidence="1">
    <location>
        <begin position="169"/>
        <end position="181"/>
    </location>
</feature>
<feature type="region of interest" description="Disordered" evidence="1">
    <location>
        <begin position="169"/>
        <end position="252"/>
    </location>
</feature>
<keyword evidence="2" id="KW-1133">Transmembrane helix</keyword>
<dbReference type="Gene3D" id="3.80.10.10">
    <property type="entry name" value="Ribonuclease Inhibitor"/>
    <property type="match status" value="1"/>
</dbReference>
<evidence type="ECO:0000256" key="1">
    <source>
        <dbReference type="SAM" id="MobiDB-lite"/>
    </source>
</evidence>
<feature type="region of interest" description="Disordered" evidence="1">
    <location>
        <begin position="58"/>
        <end position="91"/>
    </location>
</feature>
<feature type="region of interest" description="Disordered" evidence="1">
    <location>
        <begin position="104"/>
        <end position="142"/>
    </location>
</feature>
<proteinExistence type="predicted"/>
<feature type="compositionally biased region" description="Polar residues" evidence="1">
    <location>
        <begin position="223"/>
        <end position="233"/>
    </location>
</feature>
<keyword evidence="2" id="KW-0472">Membrane</keyword>
<feature type="compositionally biased region" description="Polar residues" evidence="1">
    <location>
        <begin position="452"/>
        <end position="462"/>
    </location>
</feature>
<dbReference type="Proteomes" id="UP001153069">
    <property type="component" value="Unassembled WGS sequence"/>
</dbReference>
<feature type="compositionally biased region" description="Low complexity" evidence="1">
    <location>
        <begin position="104"/>
        <end position="124"/>
    </location>
</feature>
<sequence length="808" mass="86625">MKSHNSATLASTSTGSTSVDADTLQGEDDQESKDIDVDDLILDVVEDTTVAATTTTAAAAISNQGLAKEVPDRDTVRPQRSTSHDSKDGHVSISSATLAAAVASSSANGTGTSTTRMSSSSTSTEPSHLHVAKKPASLPLEAQQDTEIDVDDLMEQDYATMNVKPSASASNIMASGTTLAPQSREARIQHKMRQQQQQQASTASTRSSNASIRSSNASIRSSMTLQQEPNSMATTTTGISNSSNNQSSFTTDHQAALALARQDIQQKANQNPNQTPADMAANLGAVAASARRRKTHTNQNNSINDNDTNTNDAANNNTDETNEAQAESNATTATATAVARTPSNNSNRSIPVGAFRIQPSQSGRLAVTNAALEADLRGSSIHHQSNTSSVQTSPPPPIVESSLVIESVLVVEEEEGQDQHRSRRSHHRRTSRNAETVDEEQPQTRQRPSEEAPQTTVEASSSYHHHTTIAANATTTTTSHRTNNNNNDYFQDESAAAVMVVTAETPTLNDSVWTLLKSRKGRWGIILIIALTATFTVLGVTVWKNNGSKIIDEISNIGVHEEAPSEAPSMVPSETPSTGSPTEAPTTLQPTAAPTTRPFIPKDDLPVGTINAIITNPNGPQAKAWRWLQLDIQQRTGQEFAPNLLDGTGAGNNSTRFLAMITNTTNSIEEADQFVQRFALMTLFYATNGEGWTFQRYWEDHDTPECDWWPHVADVSWPYDKGPAVCESDDNVGFYTRLLLSDNSLEGTLPNEIGLLSHLTSIDVSGNPGLVGSIPESVCDALQRDNDPIQVVITCNAGLVCECGCQCQ</sequence>
<feature type="transmembrane region" description="Helical" evidence="2">
    <location>
        <begin position="523"/>
        <end position="543"/>
    </location>
</feature>
<keyword evidence="4" id="KW-1185">Reference proteome</keyword>
<comment type="caution">
    <text evidence="3">The sequence shown here is derived from an EMBL/GenBank/DDBJ whole genome shotgun (WGS) entry which is preliminary data.</text>
</comment>
<feature type="compositionally biased region" description="Basic residues" evidence="1">
    <location>
        <begin position="421"/>
        <end position="431"/>
    </location>
</feature>
<evidence type="ECO:0000313" key="3">
    <source>
        <dbReference type="EMBL" id="CAB9519048.1"/>
    </source>
</evidence>
<gene>
    <name evidence="3" type="ORF">SEMRO_984_G227900.1</name>
</gene>
<feature type="region of interest" description="Disordered" evidence="1">
    <location>
        <begin position="1"/>
        <end position="38"/>
    </location>
</feature>
<dbReference type="AlphaFoldDB" id="A0A9N8EDZ3"/>
<feature type="compositionally biased region" description="Low complexity" evidence="1">
    <location>
        <begin position="581"/>
        <end position="598"/>
    </location>
</feature>
<feature type="region of interest" description="Disordered" evidence="1">
    <location>
        <begin position="287"/>
        <end position="351"/>
    </location>
</feature>
<dbReference type="InterPro" id="IPR032675">
    <property type="entry name" value="LRR_dom_sf"/>
</dbReference>
<protein>
    <submittedName>
        <fullName evidence="3">Uncharacterized protein</fullName>
    </submittedName>
</protein>
<feature type="compositionally biased region" description="Low complexity" evidence="1">
    <location>
        <begin position="234"/>
        <end position="251"/>
    </location>
</feature>
<name>A0A9N8EDZ3_9STRA</name>
<feature type="compositionally biased region" description="Low complexity" evidence="1">
    <location>
        <begin position="1"/>
        <end position="18"/>
    </location>
</feature>
<evidence type="ECO:0000256" key="2">
    <source>
        <dbReference type="SAM" id="Phobius"/>
    </source>
</evidence>
<feature type="compositionally biased region" description="Acidic residues" evidence="1">
    <location>
        <begin position="25"/>
        <end position="38"/>
    </location>
</feature>
<feature type="compositionally biased region" description="Low complexity" evidence="1">
    <location>
        <begin position="297"/>
        <end position="341"/>
    </location>
</feature>
<accession>A0A9N8EDZ3</accession>
<reference evidence="3" key="1">
    <citation type="submission" date="2020-06" db="EMBL/GenBank/DDBJ databases">
        <authorList>
            <consortium name="Plant Systems Biology data submission"/>
        </authorList>
    </citation>
    <scope>NUCLEOTIDE SEQUENCE</scope>
    <source>
        <strain evidence="3">D6</strain>
    </source>
</reference>
<dbReference type="EMBL" id="CAICTM010000982">
    <property type="protein sequence ID" value="CAB9519048.1"/>
    <property type="molecule type" value="Genomic_DNA"/>
</dbReference>
<feature type="compositionally biased region" description="Basic and acidic residues" evidence="1">
    <location>
        <begin position="69"/>
        <end position="90"/>
    </location>
</feature>